<name>A0A1S7LLN2_MAGMO</name>
<evidence type="ECO:0000256" key="1">
    <source>
        <dbReference type="SAM" id="Phobius"/>
    </source>
</evidence>
<organism evidence="2">
    <name type="scientific">Magnetococcus massalia (strain MO-1)</name>
    <dbReference type="NCBI Taxonomy" id="451514"/>
    <lineage>
        <taxon>Bacteria</taxon>
        <taxon>Pseudomonadati</taxon>
        <taxon>Pseudomonadota</taxon>
        <taxon>Magnetococcia</taxon>
        <taxon>Magnetococcales</taxon>
        <taxon>Magnetococcaceae</taxon>
        <taxon>Magnetococcus</taxon>
    </lineage>
</organism>
<proteinExistence type="predicted"/>
<reference evidence="2" key="1">
    <citation type="submission" date="2015-04" db="EMBL/GenBank/DDBJ databases">
        <authorList>
            <person name="Syromyatnikov M.Y."/>
            <person name="Popov V.N."/>
        </authorList>
    </citation>
    <scope>NUCLEOTIDE SEQUENCE</scope>
    <source>
        <strain evidence="2">MO-1</strain>
    </source>
</reference>
<feature type="transmembrane region" description="Helical" evidence="1">
    <location>
        <begin position="6"/>
        <end position="23"/>
    </location>
</feature>
<accession>A0A1S7LLN2</accession>
<keyword evidence="1" id="KW-1133">Transmembrane helix</keyword>
<dbReference type="AlphaFoldDB" id="A0A1S7LLN2"/>
<protein>
    <submittedName>
        <fullName evidence="2">Uncharacterized protein</fullName>
    </submittedName>
</protein>
<dbReference type="EMBL" id="LO017727">
    <property type="protein sequence ID" value="CRH07558.1"/>
    <property type="molecule type" value="Genomic_DNA"/>
</dbReference>
<sequence>MNVNVIVLIIMTVLIAALAYYLVRKLAVLRLDRAIHSIVSSEEIFLAMIEKGHIQEDSDCHNIFRKRYENLNKCVEADRPVHKILMSAFGDKCPAHDGMDNFVELAKKNIEDMNHLIKNADKDGRTQEALFIYAYFNACHEIMRADMFVMKLSIKTYLSFVWAELREYMKESKPQAAAAQTSVAASESAASRDFRLIKVLERSLSKIYEYSQHEDNTFGAKLPV</sequence>
<evidence type="ECO:0000313" key="2">
    <source>
        <dbReference type="EMBL" id="CRH07558.1"/>
    </source>
</evidence>
<keyword evidence="1" id="KW-0812">Transmembrane</keyword>
<keyword evidence="1" id="KW-0472">Membrane</keyword>
<gene>
    <name evidence="2" type="ORF">MAGMO_3421</name>
</gene>